<evidence type="ECO:0000313" key="2">
    <source>
        <dbReference type="EMBL" id="KAK6176352.1"/>
    </source>
</evidence>
<evidence type="ECO:0000256" key="1">
    <source>
        <dbReference type="SAM" id="SignalP"/>
    </source>
</evidence>
<proteinExistence type="predicted"/>
<keyword evidence="1" id="KW-0732">Signal</keyword>
<comment type="caution">
    <text evidence="2">The sequence shown here is derived from an EMBL/GenBank/DDBJ whole genome shotgun (WGS) entry which is preliminary data.</text>
</comment>
<sequence>MAKVTFTIILLISVVLMTECDEKPSNGSKPDCQDTCHDLSIIAEFLCPIKKEAVCPDEKETCCYFPMGNNP</sequence>
<organism evidence="2 3">
    <name type="scientific">Patella caerulea</name>
    <name type="common">Rayed Mediterranean limpet</name>
    <dbReference type="NCBI Taxonomy" id="87958"/>
    <lineage>
        <taxon>Eukaryota</taxon>
        <taxon>Metazoa</taxon>
        <taxon>Spiralia</taxon>
        <taxon>Lophotrochozoa</taxon>
        <taxon>Mollusca</taxon>
        <taxon>Gastropoda</taxon>
        <taxon>Patellogastropoda</taxon>
        <taxon>Patelloidea</taxon>
        <taxon>Patellidae</taxon>
        <taxon>Patella</taxon>
    </lineage>
</organism>
<dbReference type="Proteomes" id="UP001347796">
    <property type="component" value="Unassembled WGS sequence"/>
</dbReference>
<dbReference type="EMBL" id="JAZGQO010000010">
    <property type="protein sequence ID" value="KAK6176352.1"/>
    <property type="molecule type" value="Genomic_DNA"/>
</dbReference>
<keyword evidence="3" id="KW-1185">Reference proteome</keyword>
<feature type="chain" id="PRO_5042919492" evidence="1">
    <location>
        <begin position="21"/>
        <end position="71"/>
    </location>
</feature>
<gene>
    <name evidence="2" type="ORF">SNE40_014653</name>
</gene>
<evidence type="ECO:0000313" key="3">
    <source>
        <dbReference type="Proteomes" id="UP001347796"/>
    </source>
</evidence>
<reference evidence="2 3" key="1">
    <citation type="submission" date="2024-01" db="EMBL/GenBank/DDBJ databases">
        <title>The genome of the rayed Mediterranean limpet Patella caerulea (Linnaeus, 1758).</title>
        <authorList>
            <person name="Anh-Thu Weber A."/>
            <person name="Halstead-Nussloch G."/>
        </authorList>
    </citation>
    <scope>NUCLEOTIDE SEQUENCE [LARGE SCALE GENOMIC DNA]</scope>
    <source>
        <strain evidence="2">AATW-2023a</strain>
        <tissue evidence="2">Whole specimen</tissue>
    </source>
</reference>
<feature type="signal peptide" evidence="1">
    <location>
        <begin position="1"/>
        <end position="20"/>
    </location>
</feature>
<protein>
    <submittedName>
        <fullName evidence="2">Uncharacterized protein</fullName>
    </submittedName>
</protein>
<name>A0AAN8PDB0_PATCE</name>
<accession>A0AAN8PDB0</accession>
<dbReference type="AlphaFoldDB" id="A0AAN8PDB0"/>